<evidence type="ECO:0000313" key="5">
    <source>
        <dbReference type="EMBL" id="KAK2957463.1"/>
    </source>
</evidence>
<name>A0ABQ9Y141_9EUKA</name>
<keyword evidence="2 3" id="KW-0342">GTP-binding</keyword>
<dbReference type="InterPro" id="IPR005225">
    <property type="entry name" value="Small_GTP-bd"/>
</dbReference>
<dbReference type="InterPro" id="IPR006689">
    <property type="entry name" value="Small_GTPase_ARF/SAR"/>
</dbReference>
<dbReference type="Gene3D" id="3.40.50.300">
    <property type="entry name" value="P-loop containing nucleotide triphosphate hydrolases"/>
    <property type="match status" value="1"/>
</dbReference>
<dbReference type="NCBIfam" id="TIGR00231">
    <property type="entry name" value="small_GTP"/>
    <property type="match status" value="1"/>
</dbReference>
<dbReference type="InterPro" id="IPR051995">
    <property type="entry name" value="Ciliary_GTPase"/>
</dbReference>
<comment type="similarity">
    <text evidence="3">Belongs to the small GTPase superfamily. Arf family.</text>
</comment>
<feature type="compositionally biased region" description="Basic and acidic residues" evidence="4">
    <location>
        <begin position="198"/>
        <end position="234"/>
    </location>
</feature>
<dbReference type="SMART" id="SM00177">
    <property type="entry name" value="ARF"/>
    <property type="match status" value="1"/>
</dbReference>
<comment type="caution">
    <text evidence="5">The sequence shown here is derived from an EMBL/GenBank/DDBJ whole genome shotgun (WGS) entry which is preliminary data.</text>
</comment>
<protein>
    <submittedName>
        <fullName evidence="5">ADP-ribosylation factor H</fullName>
    </submittedName>
</protein>
<dbReference type="PROSITE" id="PS51419">
    <property type="entry name" value="RAB"/>
    <property type="match status" value="1"/>
</dbReference>
<dbReference type="PANTHER" id="PTHR46090">
    <property type="entry name" value="ADP-RIBOSYLATION FACTOR-LIKE PROTEIN 13B"/>
    <property type="match status" value="1"/>
</dbReference>
<gene>
    <name evidence="5" type="ORF">BLNAU_7620</name>
</gene>
<dbReference type="SMART" id="SM00178">
    <property type="entry name" value="SAR"/>
    <property type="match status" value="1"/>
</dbReference>
<dbReference type="PANTHER" id="PTHR46090:SF2">
    <property type="entry name" value="ADP-RIBOSYLATION FACTOR-LIKE PROTEIN 13B"/>
    <property type="match status" value="1"/>
</dbReference>
<keyword evidence="6" id="KW-1185">Reference proteome</keyword>
<evidence type="ECO:0000256" key="3">
    <source>
        <dbReference type="RuleBase" id="RU003925"/>
    </source>
</evidence>
<dbReference type="InterPro" id="IPR027417">
    <property type="entry name" value="P-loop_NTPase"/>
</dbReference>
<dbReference type="Pfam" id="PF00025">
    <property type="entry name" value="Arf"/>
    <property type="match status" value="1"/>
</dbReference>
<accession>A0ABQ9Y141</accession>
<organism evidence="5 6">
    <name type="scientific">Blattamonas nauphoetae</name>
    <dbReference type="NCBI Taxonomy" id="2049346"/>
    <lineage>
        <taxon>Eukaryota</taxon>
        <taxon>Metamonada</taxon>
        <taxon>Preaxostyla</taxon>
        <taxon>Oxymonadida</taxon>
        <taxon>Blattamonas</taxon>
    </lineage>
</organism>
<evidence type="ECO:0000313" key="6">
    <source>
        <dbReference type="Proteomes" id="UP001281761"/>
    </source>
</evidence>
<dbReference type="PROSITE" id="PS51417">
    <property type="entry name" value="ARF"/>
    <property type="match status" value="1"/>
</dbReference>
<dbReference type="Proteomes" id="UP001281761">
    <property type="component" value="Unassembled WGS sequence"/>
</dbReference>
<feature type="region of interest" description="Disordered" evidence="4">
    <location>
        <begin position="194"/>
        <end position="234"/>
    </location>
</feature>
<evidence type="ECO:0000256" key="2">
    <source>
        <dbReference type="ARBA" id="ARBA00023134"/>
    </source>
</evidence>
<evidence type="ECO:0000256" key="1">
    <source>
        <dbReference type="ARBA" id="ARBA00022741"/>
    </source>
</evidence>
<keyword evidence="1 3" id="KW-0547">Nucleotide-binding</keyword>
<dbReference type="EMBL" id="JARBJD010000046">
    <property type="protein sequence ID" value="KAK2957463.1"/>
    <property type="molecule type" value="Genomic_DNA"/>
</dbReference>
<proteinExistence type="inferred from homology"/>
<dbReference type="PRINTS" id="PR00328">
    <property type="entry name" value="SAR1GTPBP"/>
</dbReference>
<evidence type="ECO:0000256" key="4">
    <source>
        <dbReference type="SAM" id="MobiDB-lite"/>
    </source>
</evidence>
<dbReference type="SUPFAM" id="SSF52540">
    <property type="entry name" value="P-loop containing nucleoside triphosphate hydrolases"/>
    <property type="match status" value="1"/>
</dbReference>
<sequence>MIVIGLDNAGKSSLISTLKGEPAETVPTLGFCSTKMHIENVAVELFDVGGGKSIRGIWPNFFSKAHGVVFVIDSSDEERFAEAKDCFHEAITHEYVSGKPILICANKQDVRTACKTEKIRETLAVPETEGFKIIGTIAKRGTVGMAEAESSLLRDVVLPLYDEVEDDSEEGIEEGMATGMKWLMGECGSQIGVLAPRVQRETKEEQKKQEKQKKEKEARVKQQKLARERETKTS</sequence>
<reference evidence="5 6" key="1">
    <citation type="journal article" date="2022" name="bioRxiv">
        <title>Genomics of Preaxostyla Flagellates Illuminates Evolutionary Transitions and the Path Towards Mitochondrial Loss.</title>
        <authorList>
            <person name="Novak L.V.F."/>
            <person name="Treitli S.C."/>
            <person name="Pyrih J."/>
            <person name="Halakuc P."/>
            <person name="Pipaliya S.V."/>
            <person name="Vacek V."/>
            <person name="Brzon O."/>
            <person name="Soukal P."/>
            <person name="Eme L."/>
            <person name="Dacks J.B."/>
            <person name="Karnkowska A."/>
            <person name="Elias M."/>
            <person name="Hampl V."/>
        </authorList>
    </citation>
    <scope>NUCLEOTIDE SEQUENCE [LARGE SCALE GENOMIC DNA]</scope>
    <source>
        <strain evidence="5">NAU3</strain>
        <tissue evidence="5">Gut</tissue>
    </source>
</reference>